<dbReference type="InterPro" id="IPR016181">
    <property type="entry name" value="Acyl_CoA_acyltransferase"/>
</dbReference>
<evidence type="ECO:0000313" key="5">
    <source>
        <dbReference type="Proteomes" id="UP001064933"/>
    </source>
</evidence>
<dbReference type="SUPFAM" id="SSF55729">
    <property type="entry name" value="Acyl-CoA N-acyltransferases (Nat)"/>
    <property type="match status" value="1"/>
</dbReference>
<reference evidence="4" key="1">
    <citation type="submission" date="2022-10" db="EMBL/GenBank/DDBJ databases">
        <title>Characterization and whole genome sequencing of a new Roseateles species, isolated from fresh water.</title>
        <authorList>
            <person name="Guliayeva D.Y."/>
            <person name="Akhremchuk A.E."/>
            <person name="Sikolenko M.A."/>
            <person name="Valentovich L.N."/>
            <person name="Sidarenka A.V."/>
        </authorList>
    </citation>
    <scope>NUCLEOTIDE SEQUENCE</scope>
    <source>
        <strain evidence="4">BIM B-1768</strain>
    </source>
</reference>
<accession>A0ABY6B137</accession>
<dbReference type="PROSITE" id="PS51186">
    <property type="entry name" value="GNAT"/>
    <property type="match status" value="1"/>
</dbReference>
<dbReference type="InterPro" id="IPR000182">
    <property type="entry name" value="GNAT_dom"/>
</dbReference>
<dbReference type="InterPro" id="IPR050832">
    <property type="entry name" value="Bact_Acetyltransf"/>
</dbReference>
<gene>
    <name evidence="4" type="ORF">N4261_23510</name>
</gene>
<dbReference type="Proteomes" id="UP001064933">
    <property type="component" value="Chromosome"/>
</dbReference>
<proteinExistence type="predicted"/>
<evidence type="ECO:0000256" key="2">
    <source>
        <dbReference type="ARBA" id="ARBA00023315"/>
    </source>
</evidence>
<dbReference type="Gene3D" id="3.40.630.30">
    <property type="match status" value="1"/>
</dbReference>
<keyword evidence="2" id="KW-0012">Acyltransferase</keyword>
<protein>
    <submittedName>
        <fullName evidence="4">GNAT family N-acetyltransferase</fullName>
    </submittedName>
</protein>
<evidence type="ECO:0000259" key="3">
    <source>
        <dbReference type="PROSITE" id="PS51186"/>
    </source>
</evidence>
<dbReference type="EMBL" id="CP104562">
    <property type="protein sequence ID" value="UXH77901.1"/>
    <property type="molecule type" value="Genomic_DNA"/>
</dbReference>
<sequence length="174" mass="19084">MTAAHPAPLELTRHDRDWLTALGELFFDVVDDGASLGFLAEVGEGEMREYWEGVFDALGERQRLWIVHQGGRVLGTVQLSMCSKPNGRHRAEVQKLMVHPHARRGGIAARLMAAAEGGARAQGLSLLVLDTTAQSAAEPFYQSLGWQRVGEIPHFAANPDGTLAPTALYWKRLD</sequence>
<keyword evidence="5" id="KW-1185">Reference proteome</keyword>
<evidence type="ECO:0000313" key="4">
    <source>
        <dbReference type="EMBL" id="UXH77901.1"/>
    </source>
</evidence>
<keyword evidence="1" id="KW-0808">Transferase</keyword>
<evidence type="ECO:0000256" key="1">
    <source>
        <dbReference type="ARBA" id="ARBA00022679"/>
    </source>
</evidence>
<dbReference type="CDD" id="cd04301">
    <property type="entry name" value="NAT_SF"/>
    <property type="match status" value="1"/>
</dbReference>
<name>A0ABY6B137_9BURK</name>
<dbReference type="RefSeq" id="WP_261757659.1">
    <property type="nucleotide sequence ID" value="NZ_CP104562.2"/>
</dbReference>
<dbReference type="PANTHER" id="PTHR43877">
    <property type="entry name" value="AMINOALKYLPHOSPHONATE N-ACETYLTRANSFERASE-RELATED-RELATED"/>
    <property type="match status" value="1"/>
</dbReference>
<feature type="domain" description="N-acetyltransferase" evidence="3">
    <location>
        <begin position="25"/>
        <end position="174"/>
    </location>
</feature>
<organism evidence="4 5">
    <name type="scientific">Roseateles amylovorans</name>
    <dbReference type="NCBI Taxonomy" id="2978473"/>
    <lineage>
        <taxon>Bacteria</taxon>
        <taxon>Pseudomonadati</taxon>
        <taxon>Pseudomonadota</taxon>
        <taxon>Betaproteobacteria</taxon>
        <taxon>Burkholderiales</taxon>
        <taxon>Sphaerotilaceae</taxon>
        <taxon>Roseateles</taxon>
    </lineage>
</organism>
<dbReference type="Pfam" id="PF00583">
    <property type="entry name" value="Acetyltransf_1"/>
    <property type="match status" value="1"/>
</dbReference>